<gene>
    <name evidence="2" type="ORF">BT96DRAFT_1095978</name>
</gene>
<dbReference type="OrthoDB" id="3199698at2759"/>
<accession>A0A6A4GGU1</accession>
<protein>
    <submittedName>
        <fullName evidence="2">Uncharacterized protein</fullName>
    </submittedName>
</protein>
<keyword evidence="3" id="KW-1185">Reference proteome</keyword>
<dbReference type="AlphaFoldDB" id="A0A6A4GGU1"/>
<name>A0A6A4GGU1_9AGAR</name>
<evidence type="ECO:0000313" key="2">
    <source>
        <dbReference type="EMBL" id="KAE9384731.1"/>
    </source>
</evidence>
<feature type="region of interest" description="Disordered" evidence="1">
    <location>
        <begin position="537"/>
        <end position="566"/>
    </location>
</feature>
<dbReference type="Proteomes" id="UP000799118">
    <property type="component" value="Unassembled WGS sequence"/>
</dbReference>
<evidence type="ECO:0000256" key="1">
    <source>
        <dbReference type="SAM" id="MobiDB-lite"/>
    </source>
</evidence>
<feature type="compositionally biased region" description="Acidic residues" evidence="1">
    <location>
        <begin position="544"/>
        <end position="559"/>
    </location>
</feature>
<proteinExistence type="predicted"/>
<sequence length="798" mass="90292">MPEPPPHSPESWAPFSDRIEFEFAQYHFAEVQSSKRQINRALDMWAATEIKHGGTGARWSSAEKLYETIDSIREGEISWTTYKVKYNGPLPPGTPPKWMTQEYDLCVRDVKDLVHELLRTEDFNGKFHYQPYKQFENGERRFSNLMSAEWAWKQADTIAQDPNMFGSTFIPIITGSDKTTVSAMTGNQEFHPGYISLGNITNVARRAHGNSMVPYVFLPIPKVVRCPDGHYRWAIYGLGPYIADYPEQVLLTAIVQNWCPKCFAKTNDLDGDLEGSDPMQKHARTRDMTEFMIRIWDPGVLWDEWGMRADFVPFTFDFPRADIHELLSPDLLHQIIKGTFKDHLVTWINELILKYYGTGRGEEIIDDIDRRLAAVPTFPGINETIKGYVPSDVVLCLQAFLDFCYIARQNSLLTSDILALDKALAQFHHYCQVFVCYGVRKSISLPRQHAMKHYSPGIISFGALNGLCSSITESKHIDSVKETWRRAGNRNPLPQMLTSITRMDQLSALNRKLARRGMLDDTVAAYTAKVLAGHAPAPKHVDLNDEEDEEDDEHDDGIENECGPISGPKVLSSVKLGTMRFTNLAGPGYGYPRQADVLSRKIGQPTFNRCILEFLHDLDNPQSSTSASDIPIQHLPLFAQDIHVYHSALARFHTPSDLCGVGGMYREGQIPTDVSDSDDIQTIHGMVPARVLLFFTFKYYNEVVECAFVQWFAPTANGPDRETGMWMVVPEKLSNGTPSTAVVSLKAVVRGVHLIPDFGDTPIPEDFDYTVSLDVFPSFFVNRYSDHHMYELLKAPQE</sequence>
<evidence type="ECO:0000313" key="3">
    <source>
        <dbReference type="Proteomes" id="UP000799118"/>
    </source>
</evidence>
<dbReference type="EMBL" id="ML770090">
    <property type="protein sequence ID" value="KAE9384731.1"/>
    <property type="molecule type" value="Genomic_DNA"/>
</dbReference>
<reference evidence="2" key="1">
    <citation type="journal article" date="2019" name="Environ. Microbiol.">
        <title>Fungal ecological strategies reflected in gene transcription - a case study of two litter decomposers.</title>
        <authorList>
            <person name="Barbi F."/>
            <person name="Kohler A."/>
            <person name="Barry K."/>
            <person name="Baskaran P."/>
            <person name="Daum C."/>
            <person name="Fauchery L."/>
            <person name="Ihrmark K."/>
            <person name="Kuo A."/>
            <person name="LaButti K."/>
            <person name="Lipzen A."/>
            <person name="Morin E."/>
            <person name="Grigoriev I.V."/>
            <person name="Henrissat B."/>
            <person name="Lindahl B."/>
            <person name="Martin F."/>
        </authorList>
    </citation>
    <scope>NUCLEOTIDE SEQUENCE</scope>
    <source>
        <strain evidence="2">JB14</strain>
    </source>
</reference>
<organism evidence="2 3">
    <name type="scientific">Gymnopus androsaceus JB14</name>
    <dbReference type="NCBI Taxonomy" id="1447944"/>
    <lineage>
        <taxon>Eukaryota</taxon>
        <taxon>Fungi</taxon>
        <taxon>Dikarya</taxon>
        <taxon>Basidiomycota</taxon>
        <taxon>Agaricomycotina</taxon>
        <taxon>Agaricomycetes</taxon>
        <taxon>Agaricomycetidae</taxon>
        <taxon>Agaricales</taxon>
        <taxon>Marasmiineae</taxon>
        <taxon>Omphalotaceae</taxon>
        <taxon>Gymnopus</taxon>
    </lineage>
</organism>
<dbReference type="InterPro" id="IPR041078">
    <property type="entry name" value="Plavaka"/>
</dbReference>
<dbReference type="Pfam" id="PF18759">
    <property type="entry name" value="Plavaka"/>
    <property type="match status" value="1"/>
</dbReference>